<name>A0A1F6CYY5_9BACT</name>
<protein>
    <recommendedName>
        <fullName evidence="7">SMC-Scp complex subunit ScpB</fullName>
    </recommendedName>
</protein>
<dbReference type="PANTHER" id="PTHR34298">
    <property type="entry name" value="SEGREGATION AND CONDENSATION PROTEIN B"/>
    <property type="match status" value="1"/>
</dbReference>
<evidence type="ECO:0000256" key="4">
    <source>
        <dbReference type="ARBA" id="ARBA00023306"/>
    </source>
</evidence>
<dbReference type="AlphaFoldDB" id="A0A1F6CYY5"/>
<keyword evidence="1" id="KW-0963">Cytoplasm</keyword>
<dbReference type="EMBL" id="MFLC01000039">
    <property type="protein sequence ID" value="OGG54393.1"/>
    <property type="molecule type" value="Genomic_DNA"/>
</dbReference>
<evidence type="ECO:0008006" key="7">
    <source>
        <dbReference type="Google" id="ProtNLM"/>
    </source>
</evidence>
<dbReference type="SUPFAM" id="SSF46785">
    <property type="entry name" value="Winged helix' DNA-binding domain"/>
    <property type="match status" value="2"/>
</dbReference>
<evidence type="ECO:0000256" key="2">
    <source>
        <dbReference type="ARBA" id="ARBA00022618"/>
    </source>
</evidence>
<keyword evidence="3" id="KW-0159">Chromosome partition</keyword>
<dbReference type="GO" id="GO:0051301">
    <property type="term" value="P:cell division"/>
    <property type="evidence" value="ECO:0007669"/>
    <property type="project" value="UniProtKB-KW"/>
</dbReference>
<dbReference type="GO" id="GO:0051304">
    <property type="term" value="P:chromosome separation"/>
    <property type="evidence" value="ECO:0007669"/>
    <property type="project" value="InterPro"/>
</dbReference>
<dbReference type="InterPro" id="IPR036388">
    <property type="entry name" value="WH-like_DNA-bd_sf"/>
</dbReference>
<evidence type="ECO:0000313" key="5">
    <source>
        <dbReference type="EMBL" id="OGG54393.1"/>
    </source>
</evidence>
<organism evidence="5 6">
    <name type="scientific">Candidatus Kaiserbacteria bacterium RIFCSPHIGHO2_02_FULL_49_11</name>
    <dbReference type="NCBI Taxonomy" id="1798489"/>
    <lineage>
        <taxon>Bacteria</taxon>
        <taxon>Candidatus Kaiseribacteriota</taxon>
    </lineage>
</organism>
<keyword evidence="4" id="KW-0131">Cell cycle</keyword>
<comment type="caution">
    <text evidence="5">The sequence shown here is derived from an EMBL/GenBank/DDBJ whole genome shotgun (WGS) entry which is preliminary data.</text>
</comment>
<dbReference type="PANTHER" id="PTHR34298:SF2">
    <property type="entry name" value="SEGREGATION AND CONDENSATION PROTEIN B"/>
    <property type="match status" value="1"/>
</dbReference>
<keyword evidence="2" id="KW-0132">Cell division</keyword>
<gene>
    <name evidence="5" type="ORF">A3D62_00490</name>
</gene>
<evidence type="ECO:0000256" key="1">
    <source>
        <dbReference type="ARBA" id="ARBA00022490"/>
    </source>
</evidence>
<sequence>MNKTAQAIEAILFFKGEPVSISFLARMLKKTDVDIASAIRELKEGLHDHGMTLMEKDDEIALRTAGDHAALIADMKKEELTRDLGKAGLETLSIILYRGPATRAEIDFIRGVNSTFILRGLLIRGLVEKIPNPKDARGFLYRPTFELLAYLGVSSVAELPQYDTVKGDITTFETAHIEKEDHGDAEE</sequence>
<dbReference type="Pfam" id="PF04079">
    <property type="entry name" value="SMC_ScpB"/>
    <property type="match status" value="1"/>
</dbReference>
<dbReference type="Proteomes" id="UP000177659">
    <property type="component" value="Unassembled WGS sequence"/>
</dbReference>
<proteinExistence type="predicted"/>
<evidence type="ECO:0000313" key="6">
    <source>
        <dbReference type="Proteomes" id="UP000177659"/>
    </source>
</evidence>
<dbReference type="Gene3D" id="1.10.10.10">
    <property type="entry name" value="Winged helix-like DNA-binding domain superfamily/Winged helix DNA-binding domain"/>
    <property type="match status" value="2"/>
</dbReference>
<dbReference type="InterPro" id="IPR036390">
    <property type="entry name" value="WH_DNA-bd_sf"/>
</dbReference>
<dbReference type="InterPro" id="IPR005234">
    <property type="entry name" value="ScpB_csome_segregation"/>
</dbReference>
<reference evidence="5 6" key="1">
    <citation type="journal article" date="2016" name="Nat. Commun.">
        <title>Thousands of microbial genomes shed light on interconnected biogeochemical processes in an aquifer system.</title>
        <authorList>
            <person name="Anantharaman K."/>
            <person name="Brown C.T."/>
            <person name="Hug L.A."/>
            <person name="Sharon I."/>
            <person name="Castelle C.J."/>
            <person name="Probst A.J."/>
            <person name="Thomas B.C."/>
            <person name="Singh A."/>
            <person name="Wilkins M.J."/>
            <person name="Karaoz U."/>
            <person name="Brodie E.L."/>
            <person name="Williams K.H."/>
            <person name="Hubbard S.S."/>
            <person name="Banfield J.F."/>
        </authorList>
    </citation>
    <scope>NUCLEOTIDE SEQUENCE [LARGE SCALE GENOMIC DNA]</scope>
</reference>
<accession>A0A1F6CYY5</accession>
<evidence type="ECO:0000256" key="3">
    <source>
        <dbReference type="ARBA" id="ARBA00022829"/>
    </source>
</evidence>